<comment type="cofactor">
    <cofactor evidence="13">
        <name>Mg(2+)</name>
        <dbReference type="ChEBI" id="CHEBI:18420"/>
    </cofactor>
</comment>
<organism evidence="14 15">
    <name type="scientific">Actinacidiphila paucisporea</name>
    <dbReference type="NCBI Taxonomy" id="310782"/>
    <lineage>
        <taxon>Bacteria</taxon>
        <taxon>Bacillati</taxon>
        <taxon>Actinomycetota</taxon>
        <taxon>Actinomycetes</taxon>
        <taxon>Kitasatosporales</taxon>
        <taxon>Streptomycetaceae</taxon>
        <taxon>Actinacidiphila</taxon>
    </lineage>
</organism>
<dbReference type="GO" id="GO:0047443">
    <property type="term" value="F:4-hydroxy-4-methyl-2-oxoglutarate aldolase activity"/>
    <property type="evidence" value="ECO:0007669"/>
    <property type="project" value="UniProtKB-EC"/>
</dbReference>
<evidence type="ECO:0000256" key="11">
    <source>
        <dbReference type="ARBA" id="ARBA00032305"/>
    </source>
</evidence>
<evidence type="ECO:0000256" key="12">
    <source>
        <dbReference type="ARBA" id="ARBA00047973"/>
    </source>
</evidence>
<dbReference type="EC" id="4.1.3.17" evidence="5"/>
<feature type="binding site" evidence="13">
    <location>
        <position position="104"/>
    </location>
    <ligand>
        <name>substrate</name>
    </ligand>
</feature>
<keyword evidence="13" id="KW-0479">Metal-binding</keyword>
<dbReference type="RefSeq" id="WP_073501072.1">
    <property type="nucleotide sequence ID" value="NZ_FRBI01000018.1"/>
</dbReference>
<evidence type="ECO:0000313" key="15">
    <source>
        <dbReference type="Proteomes" id="UP000184111"/>
    </source>
</evidence>
<dbReference type="OrthoDB" id="943692at2"/>
<keyword evidence="13" id="KW-0460">Magnesium</keyword>
<proteinExistence type="inferred from homology"/>
<feature type="binding site" evidence="13">
    <location>
        <position position="105"/>
    </location>
    <ligand>
        <name>Mg(2+)</name>
        <dbReference type="ChEBI" id="CHEBI:18420"/>
    </ligand>
</feature>
<dbReference type="Pfam" id="PF03737">
    <property type="entry name" value="RraA-like"/>
    <property type="match status" value="1"/>
</dbReference>
<evidence type="ECO:0000256" key="10">
    <source>
        <dbReference type="ARBA" id="ARBA00030169"/>
    </source>
</evidence>
<dbReference type="Proteomes" id="UP000184111">
    <property type="component" value="Unassembled WGS sequence"/>
</dbReference>
<dbReference type="PANTHER" id="PTHR33254">
    <property type="entry name" value="4-HYDROXY-4-METHYL-2-OXOGLUTARATE ALDOLASE 3-RELATED"/>
    <property type="match status" value="1"/>
</dbReference>
<name>A0A1M7NCD0_9ACTN</name>
<dbReference type="PANTHER" id="PTHR33254:SF4">
    <property type="entry name" value="4-HYDROXY-4-METHYL-2-OXOGLUTARATE ALDOLASE 3-RELATED"/>
    <property type="match status" value="1"/>
</dbReference>
<dbReference type="EMBL" id="FRBI01000018">
    <property type="protein sequence ID" value="SHN01187.1"/>
    <property type="molecule type" value="Genomic_DNA"/>
</dbReference>
<evidence type="ECO:0000313" key="14">
    <source>
        <dbReference type="EMBL" id="SHN01187.1"/>
    </source>
</evidence>
<dbReference type="GO" id="GO:0008948">
    <property type="term" value="F:oxaloacetate decarboxylase activity"/>
    <property type="evidence" value="ECO:0007669"/>
    <property type="project" value="UniProtKB-EC"/>
</dbReference>
<evidence type="ECO:0000256" key="2">
    <source>
        <dbReference type="ARBA" id="ARBA00001968"/>
    </source>
</evidence>
<evidence type="ECO:0000256" key="13">
    <source>
        <dbReference type="PIRSR" id="PIRSR605493-1"/>
    </source>
</evidence>
<comment type="catalytic activity">
    <reaction evidence="12">
        <text>oxaloacetate + H(+) = pyruvate + CO2</text>
        <dbReference type="Rhea" id="RHEA:15641"/>
        <dbReference type="ChEBI" id="CHEBI:15361"/>
        <dbReference type="ChEBI" id="CHEBI:15378"/>
        <dbReference type="ChEBI" id="CHEBI:16452"/>
        <dbReference type="ChEBI" id="CHEBI:16526"/>
        <dbReference type="EC" id="4.1.1.112"/>
    </reaction>
</comment>
<evidence type="ECO:0000256" key="1">
    <source>
        <dbReference type="ARBA" id="ARBA00001342"/>
    </source>
</evidence>
<feature type="binding site" evidence="13">
    <location>
        <begin position="82"/>
        <end position="85"/>
    </location>
    <ligand>
        <name>substrate</name>
    </ligand>
</feature>
<evidence type="ECO:0000256" key="3">
    <source>
        <dbReference type="ARBA" id="ARBA00008621"/>
    </source>
</evidence>
<gene>
    <name evidence="14" type="ORF">SAMN05216499_11848</name>
</gene>
<evidence type="ECO:0000256" key="6">
    <source>
        <dbReference type="ARBA" id="ARBA00012947"/>
    </source>
</evidence>
<comment type="subunit">
    <text evidence="4">Homotrimer.</text>
</comment>
<dbReference type="AlphaFoldDB" id="A0A1M7NCD0"/>
<protein>
    <recommendedName>
        <fullName evidence="7">Putative 4-hydroxy-4-methyl-2-oxoglutarate aldolase</fullName>
        <ecNumber evidence="6">4.1.1.112</ecNumber>
        <ecNumber evidence="5">4.1.3.17</ecNumber>
    </recommendedName>
    <alternativeName>
        <fullName evidence="11">Oxaloacetate decarboxylase</fullName>
    </alternativeName>
    <alternativeName>
        <fullName evidence="9">Regulator of ribonuclease activity homolog</fullName>
    </alternativeName>
    <alternativeName>
        <fullName evidence="10">RraA-like protein</fullName>
    </alternativeName>
</protein>
<dbReference type="CDD" id="cd16841">
    <property type="entry name" value="RraA_family"/>
    <property type="match status" value="1"/>
</dbReference>
<comment type="similarity">
    <text evidence="3">Belongs to the class II aldolase/RraA-like family.</text>
</comment>
<comment type="catalytic activity">
    <reaction evidence="1">
        <text>4-hydroxy-4-methyl-2-oxoglutarate = 2 pyruvate</text>
        <dbReference type="Rhea" id="RHEA:22748"/>
        <dbReference type="ChEBI" id="CHEBI:15361"/>
        <dbReference type="ChEBI" id="CHEBI:58276"/>
        <dbReference type="EC" id="4.1.3.17"/>
    </reaction>
</comment>
<dbReference type="SUPFAM" id="SSF89562">
    <property type="entry name" value="RraA-like"/>
    <property type="match status" value="1"/>
</dbReference>
<comment type="cofactor">
    <cofactor evidence="2">
        <name>a divalent metal cation</name>
        <dbReference type="ChEBI" id="CHEBI:60240"/>
    </cofactor>
</comment>
<dbReference type="InterPro" id="IPR036704">
    <property type="entry name" value="RraA/RraA-like_sf"/>
</dbReference>
<evidence type="ECO:0000256" key="9">
    <source>
        <dbReference type="ARBA" id="ARBA00029596"/>
    </source>
</evidence>
<sequence>MDDVSAFQDIPPTTLADLLGRGQVMDAGLRPLWGPGPRIAGPAFTVRCPPGDNLMLHAAIHRAPPGSVIVMAAGDLDYAVAGGNVCAVAHRRGIAGFVIDGVIRDLGEIRAMGFPVFARGVVPCPGGKSAVLPLGEPVRCGGVEVHAGDIVVADEEGVAVVPAGRADQVLADAGKKLGKEAGESLDAWEAAHRARIDRILADNGYQG</sequence>
<dbReference type="GO" id="GO:0046872">
    <property type="term" value="F:metal ion binding"/>
    <property type="evidence" value="ECO:0007669"/>
    <property type="project" value="UniProtKB-KW"/>
</dbReference>
<keyword evidence="15" id="KW-1185">Reference proteome</keyword>
<evidence type="ECO:0000256" key="5">
    <source>
        <dbReference type="ARBA" id="ARBA00012213"/>
    </source>
</evidence>
<reference evidence="14 15" key="1">
    <citation type="submission" date="2016-11" db="EMBL/GenBank/DDBJ databases">
        <authorList>
            <person name="Jaros S."/>
            <person name="Januszkiewicz K."/>
            <person name="Wedrychowicz H."/>
        </authorList>
    </citation>
    <scope>NUCLEOTIDE SEQUENCE [LARGE SCALE GENOMIC DNA]</scope>
    <source>
        <strain evidence="14 15">CGMCC 4.2025</strain>
    </source>
</reference>
<evidence type="ECO:0000256" key="8">
    <source>
        <dbReference type="ARBA" id="ARBA00025046"/>
    </source>
</evidence>
<evidence type="ECO:0000256" key="4">
    <source>
        <dbReference type="ARBA" id="ARBA00011233"/>
    </source>
</evidence>
<dbReference type="Gene3D" id="3.50.30.40">
    <property type="entry name" value="Ribonuclease E inhibitor RraA/RraA-like"/>
    <property type="match status" value="1"/>
</dbReference>
<dbReference type="STRING" id="310782.SAMN05216499_11848"/>
<evidence type="ECO:0000256" key="7">
    <source>
        <dbReference type="ARBA" id="ARBA00016549"/>
    </source>
</evidence>
<comment type="function">
    <text evidence="8">Catalyzes the aldol cleavage of 4-hydroxy-4-methyl-2-oxoglutarate (HMG) into 2 molecules of pyruvate. Also contains a secondary oxaloacetate (OAA) decarboxylase activity due to the common pyruvate enolate transition state formed following C-C bond cleavage in the retro-aldol and decarboxylation reactions.</text>
</comment>
<dbReference type="InterPro" id="IPR005493">
    <property type="entry name" value="RraA/RraA-like"/>
</dbReference>
<accession>A0A1M7NCD0</accession>
<dbReference type="EC" id="4.1.1.112" evidence="6"/>